<accession>A0A9P7PUA7</accession>
<dbReference type="Proteomes" id="UP000732380">
    <property type="component" value="Unassembled WGS sequence"/>
</dbReference>
<feature type="region of interest" description="Disordered" evidence="1">
    <location>
        <begin position="1"/>
        <end position="37"/>
    </location>
</feature>
<keyword evidence="3" id="KW-1185">Reference proteome</keyword>
<comment type="caution">
    <text evidence="2">The sequence shown here is derived from an EMBL/GenBank/DDBJ whole genome shotgun (WGS) entry which is preliminary data.</text>
</comment>
<evidence type="ECO:0000313" key="2">
    <source>
        <dbReference type="EMBL" id="KAG6104377.1"/>
    </source>
</evidence>
<sequence length="53" mass="5515">MPTPRPGDIAPRAGVRHSRRLASPELPAPLALSPPGPLVPLGVAGFLRVRDLA</sequence>
<dbReference type="EMBL" id="SRQM01000982">
    <property type="protein sequence ID" value="KAG6104377.1"/>
    <property type="molecule type" value="Genomic_DNA"/>
</dbReference>
<evidence type="ECO:0000313" key="3">
    <source>
        <dbReference type="Proteomes" id="UP000732380"/>
    </source>
</evidence>
<evidence type="ECO:0000256" key="1">
    <source>
        <dbReference type="SAM" id="MobiDB-lite"/>
    </source>
</evidence>
<dbReference type="AlphaFoldDB" id="A0A9P7PUA7"/>
<reference evidence="2 3" key="1">
    <citation type="journal article" date="2020" name="bioRxiv">
        <title>Whole genome comparisons of ergot fungi reveals the divergence and evolution of species within the genus Claviceps are the result of varying mechanisms driving genome evolution and host range expansion.</title>
        <authorList>
            <person name="Wyka S.A."/>
            <person name="Mondo S.J."/>
            <person name="Liu M."/>
            <person name="Dettman J."/>
            <person name="Nalam V."/>
            <person name="Broders K.D."/>
        </authorList>
    </citation>
    <scope>NUCLEOTIDE SEQUENCE [LARGE SCALE GENOMIC DNA]</scope>
    <source>
        <strain evidence="2 3">LM576</strain>
    </source>
</reference>
<feature type="non-terminal residue" evidence="2">
    <location>
        <position position="53"/>
    </location>
</feature>
<name>A0A9P7PUA7_9HYPO</name>
<protein>
    <submittedName>
        <fullName evidence="2">Uncharacterized protein</fullName>
    </submittedName>
</protein>
<proteinExistence type="predicted"/>
<organism evidence="2 3">
    <name type="scientific">Claviceps humidiphila</name>
    <dbReference type="NCBI Taxonomy" id="1294629"/>
    <lineage>
        <taxon>Eukaryota</taxon>
        <taxon>Fungi</taxon>
        <taxon>Dikarya</taxon>
        <taxon>Ascomycota</taxon>
        <taxon>Pezizomycotina</taxon>
        <taxon>Sordariomycetes</taxon>
        <taxon>Hypocreomycetidae</taxon>
        <taxon>Hypocreales</taxon>
        <taxon>Clavicipitaceae</taxon>
        <taxon>Claviceps</taxon>
    </lineage>
</organism>
<feature type="compositionally biased region" description="Low complexity" evidence="1">
    <location>
        <begin position="21"/>
        <end position="31"/>
    </location>
</feature>
<gene>
    <name evidence="2" type="ORF">E4U13_008403</name>
</gene>